<dbReference type="SUPFAM" id="SSF50978">
    <property type="entry name" value="WD40 repeat-like"/>
    <property type="match status" value="1"/>
</dbReference>
<gene>
    <name evidence="6" type="ORF">GCM10022419_131820</name>
</gene>
<dbReference type="SMART" id="SM00320">
    <property type="entry name" value="WD40"/>
    <property type="match status" value="1"/>
</dbReference>
<feature type="transmembrane region" description="Helical" evidence="5">
    <location>
        <begin position="78"/>
        <end position="99"/>
    </location>
</feature>
<dbReference type="Proteomes" id="UP001500630">
    <property type="component" value="Unassembled WGS sequence"/>
</dbReference>
<feature type="compositionally biased region" description="Polar residues" evidence="4">
    <location>
        <begin position="1"/>
        <end position="17"/>
    </location>
</feature>
<dbReference type="InterPro" id="IPR036322">
    <property type="entry name" value="WD40_repeat_dom_sf"/>
</dbReference>
<keyword evidence="7" id="KW-1185">Reference proteome</keyword>
<feature type="repeat" description="WD" evidence="3">
    <location>
        <begin position="163"/>
        <end position="197"/>
    </location>
</feature>
<organism evidence="6 7">
    <name type="scientific">Nonomuraea rosea</name>
    <dbReference type="NCBI Taxonomy" id="638574"/>
    <lineage>
        <taxon>Bacteria</taxon>
        <taxon>Bacillati</taxon>
        <taxon>Actinomycetota</taxon>
        <taxon>Actinomycetes</taxon>
        <taxon>Streptosporangiales</taxon>
        <taxon>Streptosporangiaceae</taxon>
        <taxon>Nonomuraea</taxon>
    </lineage>
</organism>
<evidence type="ECO:0000313" key="7">
    <source>
        <dbReference type="Proteomes" id="UP001500630"/>
    </source>
</evidence>
<keyword evidence="2" id="KW-0677">Repeat</keyword>
<proteinExistence type="predicted"/>
<feature type="region of interest" description="Disordered" evidence="4">
    <location>
        <begin position="1"/>
        <end position="55"/>
    </location>
</feature>
<comment type="caution">
    <text evidence="6">The sequence shown here is derived from an EMBL/GenBank/DDBJ whole genome shotgun (WGS) entry which is preliminary data.</text>
</comment>
<evidence type="ECO:0000256" key="3">
    <source>
        <dbReference type="PROSITE-ProRule" id="PRU00221"/>
    </source>
</evidence>
<evidence type="ECO:0008006" key="8">
    <source>
        <dbReference type="Google" id="ProtNLM"/>
    </source>
</evidence>
<dbReference type="InterPro" id="IPR019775">
    <property type="entry name" value="WD40_repeat_CS"/>
</dbReference>
<sequence length="219" mass="24058">MTWNDSGTITRCDTNLGSPFRSEMPNRTGRDKRAAVPGQPPGRRRELGRSRPCRTEDELHPAVRALLTASGLLPRRTAVTAAPSALTLIPITAAIYAFIQRGEAERPRDTAVYERVLSEADRTSGPDGALSAQLTLLAHRRQHSDETRTRLLATQYMPLNTLVHGHDDDVTAVAFSRDGSTLTSAGADDSVRLWDISDPGYPAPRAGRILPRARDRRTR</sequence>
<dbReference type="PROSITE" id="PS50294">
    <property type="entry name" value="WD_REPEATS_REGION"/>
    <property type="match status" value="1"/>
</dbReference>
<keyword evidence="5" id="KW-0812">Transmembrane</keyword>
<evidence type="ECO:0000313" key="6">
    <source>
        <dbReference type="EMBL" id="GAA3623792.1"/>
    </source>
</evidence>
<dbReference type="EMBL" id="BAABDQ010000071">
    <property type="protein sequence ID" value="GAA3623792.1"/>
    <property type="molecule type" value="Genomic_DNA"/>
</dbReference>
<reference evidence="7" key="1">
    <citation type="journal article" date="2019" name="Int. J. Syst. Evol. Microbiol.">
        <title>The Global Catalogue of Microorganisms (GCM) 10K type strain sequencing project: providing services to taxonomists for standard genome sequencing and annotation.</title>
        <authorList>
            <consortium name="The Broad Institute Genomics Platform"/>
            <consortium name="The Broad Institute Genome Sequencing Center for Infectious Disease"/>
            <person name="Wu L."/>
            <person name="Ma J."/>
        </authorList>
    </citation>
    <scope>NUCLEOTIDE SEQUENCE [LARGE SCALE GENOMIC DNA]</scope>
    <source>
        <strain evidence="7">JCM 17326</strain>
    </source>
</reference>
<feature type="compositionally biased region" description="Basic and acidic residues" evidence="4">
    <location>
        <begin position="43"/>
        <end position="55"/>
    </location>
</feature>
<dbReference type="InterPro" id="IPR001680">
    <property type="entry name" value="WD40_rpt"/>
</dbReference>
<evidence type="ECO:0000256" key="4">
    <source>
        <dbReference type="SAM" id="MobiDB-lite"/>
    </source>
</evidence>
<evidence type="ECO:0000256" key="2">
    <source>
        <dbReference type="ARBA" id="ARBA00022737"/>
    </source>
</evidence>
<dbReference type="PROSITE" id="PS50082">
    <property type="entry name" value="WD_REPEATS_2"/>
    <property type="match status" value="1"/>
</dbReference>
<name>A0ABP7A2Q4_9ACTN</name>
<dbReference type="PROSITE" id="PS00678">
    <property type="entry name" value="WD_REPEATS_1"/>
    <property type="match status" value="1"/>
</dbReference>
<evidence type="ECO:0000256" key="1">
    <source>
        <dbReference type="ARBA" id="ARBA00022574"/>
    </source>
</evidence>
<evidence type="ECO:0000256" key="5">
    <source>
        <dbReference type="SAM" id="Phobius"/>
    </source>
</evidence>
<protein>
    <recommendedName>
        <fullName evidence="8">WD40 repeat domain-containing protein</fullName>
    </recommendedName>
</protein>
<dbReference type="InterPro" id="IPR015943">
    <property type="entry name" value="WD40/YVTN_repeat-like_dom_sf"/>
</dbReference>
<dbReference type="Pfam" id="PF00400">
    <property type="entry name" value="WD40"/>
    <property type="match status" value="1"/>
</dbReference>
<accession>A0ABP7A2Q4</accession>
<keyword evidence="5" id="KW-0472">Membrane</keyword>
<keyword evidence="5" id="KW-1133">Transmembrane helix</keyword>
<keyword evidence="1 3" id="KW-0853">WD repeat</keyword>
<dbReference type="Gene3D" id="2.130.10.10">
    <property type="entry name" value="YVTN repeat-like/Quinoprotein amine dehydrogenase"/>
    <property type="match status" value="1"/>
</dbReference>